<dbReference type="GO" id="GO:0006355">
    <property type="term" value="P:regulation of DNA-templated transcription"/>
    <property type="evidence" value="ECO:0007669"/>
    <property type="project" value="InterPro"/>
</dbReference>
<dbReference type="InterPro" id="IPR001867">
    <property type="entry name" value="OmpR/PhoB-type_DNA-bd"/>
</dbReference>
<name>A0A0P6YEE9_9CHLR</name>
<evidence type="ECO:0000259" key="9">
    <source>
        <dbReference type="PROSITE" id="PS51755"/>
    </source>
</evidence>
<keyword evidence="3" id="KW-0805">Transcription regulation</keyword>
<dbReference type="CDD" id="cd00383">
    <property type="entry name" value="trans_reg_C"/>
    <property type="match status" value="1"/>
</dbReference>
<feature type="domain" description="OmpR/PhoB-type" evidence="9">
    <location>
        <begin position="128"/>
        <end position="227"/>
    </location>
</feature>
<keyword evidence="4 7" id="KW-0238">DNA-binding</keyword>
<dbReference type="Gene3D" id="6.10.250.690">
    <property type="match status" value="1"/>
</dbReference>
<dbReference type="GO" id="GO:0032993">
    <property type="term" value="C:protein-DNA complex"/>
    <property type="evidence" value="ECO:0007669"/>
    <property type="project" value="TreeGrafter"/>
</dbReference>
<proteinExistence type="predicted"/>
<evidence type="ECO:0000256" key="6">
    <source>
        <dbReference type="PROSITE-ProRule" id="PRU00169"/>
    </source>
</evidence>
<dbReference type="SMART" id="SM00862">
    <property type="entry name" value="Trans_reg_C"/>
    <property type="match status" value="1"/>
</dbReference>
<dbReference type="Pfam" id="PF00072">
    <property type="entry name" value="Response_reg"/>
    <property type="match status" value="1"/>
</dbReference>
<comment type="caution">
    <text evidence="10">The sequence shown here is derived from an EMBL/GenBank/DDBJ whole genome shotgun (WGS) entry which is preliminary data.</text>
</comment>
<dbReference type="FunFam" id="3.40.50.2300:FF:000001">
    <property type="entry name" value="DNA-binding response regulator PhoB"/>
    <property type="match status" value="1"/>
</dbReference>
<keyword evidence="11" id="KW-1185">Reference proteome</keyword>
<feature type="DNA-binding region" description="OmpR/PhoB-type" evidence="7">
    <location>
        <begin position="128"/>
        <end position="227"/>
    </location>
</feature>
<dbReference type="Gene3D" id="3.40.50.2300">
    <property type="match status" value="1"/>
</dbReference>
<dbReference type="InterPro" id="IPR001789">
    <property type="entry name" value="Sig_transdc_resp-reg_receiver"/>
</dbReference>
<dbReference type="Pfam" id="PF00486">
    <property type="entry name" value="Trans_reg_C"/>
    <property type="match status" value="1"/>
</dbReference>
<evidence type="ECO:0000256" key="1">
    <source>
        <dbReference type="ARBA" id="ARBA00022553"/>
    </source>
</evidence>
<feature type="domain" description="Response regulatory" evidence="8">
    <location>
        <begin position="3"/>
        <end position="116"/>
    </location>
</feature>
<dbReference type="InterPro" id="IPR011006">
    <property type="entry name" value="CheY-like_superfamily"/>
</dbReference>
<dbReference type="SUPFAM" id="SSF46894">
    <property type="entry name" value="C-terminal effector domain of the bipartite response regulators"/>
    <property type="match status" value="1"/>
</dbReference>
<dbReference type="Proteomes" id="UP000050277">
    <property type="component" value="Unassembled WGS sequence"/>
</dbReference>
<dbReference type="RefSeq" id="WP_054533396.1">
    <property type="nucleotide sequence ID" value="NZ_LGKP01000011.1"/>
</dbReference>
<evidence type="ECO:0000256" key="4">
    <source>
        <dbReference type="ARBA" id="ARBA00023125"/>
    </source>
</evidence>
<keyword evidence="5" id="KW-0804">Transcription</keyword>
<evidence type="ECO:0000256" key="7">
    <source>
        <dbReference type="PROSITE-ProRule" id="PRU01091"/>
    </source>
</evidence>
<dbReference type="EMBL" id="LGKP01000011">
    <property type="protein sequence ID" value="KPL90521.1"/>
    <property type="molecule type" value="Genomic_DNA"/>
</dbReference>
<dbReference type="InterPro" id="IPR036388">
    <property type="entry name" value="WH-like_DNA-bd_sf"/>
</dbReference>
<dbReference type="OrthoDB" id="9790454at2"/>
<evidence type="ECO:0000256" key="5">
    <source>
        <dbReference type="ARBA" id="ARBA00023163"/>
    </source>
</evidence>
<dbReference type="GO" id="GO:0000976">
    <property type="term" value="F:transcription cis-regulatory region binding"/>
    <property type="evidence" value="ECO:0007669"/>
    <property type="project" value="TreeGrafter"/>
</dbReference>
<dbReference type="SUPFAM" id="SSF52172">
    <property type="entry name" value="CheY-like"/>
    <property type="match status" value="1"/>
</dbReference>
<evidence type="ECO:0000256" key="3">
    <source>
        <dbReference type="ARBA" id="ARBA00023015"/>
    </source>
</evidence>
<sequence>MSTILLVEDEALLADTLRYNLEREGYTVLSASDGVTGLDLARAEQPDLLILDVMLPKLDGFSVCRILRRETNIPIMMLTARQDEVDRIAGLELGADDYVIKPFSLGELLARVRAILRRTDRQPTGVERELLTAANLKVDTGSRRVFRDTNEITLAQKEFDLLVCLMRNRGMALSRDLLLERVWGYDFPGDSRTVDVHVRWLREKVELDPSNPIYIQTVRGIGYRFNDQLSRSERKN</sequence>
<dbReference type="PANTHER" id="PTHR48111:SF40">
    <property type="entry name" value="PHOSPHATE REGULON TRANSCRIPTIONAL REGULATORY PROTEIN PHOB"/>
    <property type="match status" value="1"/>
</dbReference>
<keyword evidence="2" id="KW-0902">Two-component regulatory system</keyword>
<feature type="modified residue" description="4-aspartylphosphate" evidence="6">
    <location>
        <position position="52"/>
    </location>
</feature>
<dbReference type="FunFam" id="1.10.10.10:FF:000018">
    <property type="entry name" value="DNA-binding response regulator ResD"/>
    <property type="match status" value="1"/>
</dbReference>
<dbReference type="InterPro" id="IPR039420">
    <property type="entry name" value="WalR-like"/>
</dbReference>
<dbReference type="InterPro" id="IPR016032">
    <property type="entry name" value="Sig_transdc_resp-reg_C-effctor"/>
</dbReference>
<dbReference type="PROSITE" id="PS50110">
    <property type="entry name" value="RESPONSE_REGULATORY"/>
    <property type="match status" value="1"/>
</dbReference>
<dbReference type="Gene3D" id="1.10.10.10">
    <property type="entry name" value="Winged helix-like DNA-binding domain superfamily/Winged helix DNA-binding domain"/>
    <property type="match status" value="1"/>
</dbReference>
<evidence type="ECO:0000313" key="11">
    <source>
        <dbReference type="Proteomes" id="UP000050277"/>
    </source>
</evidence>
<accession>A0A0P6YEE9</accession>
<dbReference type="STRING" id="70996.SE18_05350"/>
<dbReference type="PANTHER" id="PTHR48111">
    <property type="entry name" value="REGULATOR OF RPOS"/>
    <property type="match status" value="1"/>
</dbReference>
<dbReference type="PROSITE" id="PS51755">
    <property type="entry name" value="OMPR_PHOB"/>
    <property type="match status" value="1"/>
</dbReference>
<evidence type="ECO:0000256" key="2">
    <source>
        <dbReference type="ARBA" id="ARBA00023012"/>
    </source>
</evidence>
<keyword evidence="1 6" id="KW-0597">Phosphoprotein</keyword>
<dbReference type="GO" id="GO:0000156">
    <property type="term" value="F:phosphorelay response regulator activity"/>
    <property type="evidence" value="ECO:0007669"/>
    <property type="project" value="TreeGrafter"/>
</dbReference>
<protein>
    <submittedName>
        <fullName evidence="10">XRE family transcriptional regulator</fullName>
    </submittedName>
</protein>
<reference evidence="10 11" key="1">
    <citation type="submission" date="2015-07" db="EMBL/GenBank/DDBJ databases">
        <title>Whole genome sequence of Herpetosiphon geysericola DSM 7119.</title>
        <authorList>
            <person name="Hemp J."/>
            <person name="Ward L.M."/>
            <person name="Pace L.A."/>
            <person name="Fischer W.W."/>
        </authorList>
    </citation>
    <scope>NUCLEOTIDE SEQUENCE [LARGE SCALE GENOMIC DNA]</scope>
    <source>
        <strain evidence="10 11">DSM 7119</strain>
    </source>
</reference>
<evidence type="ECO:0000259" key="8">
    <source>
        <dbReference type="PROSITE" id="PS50110"/>
    </source>
</evidence>
<evidence type="ECO:0000313" key="10">
    <source>
        <dbReference type="EMBL" id="KPL90521.1"/>
    </source>
</evidence>
<dbReference type="AlphaFoldDB" id="A0A0P6YEE9"/>
<dbReference type="GO" id="GO:0005829">
    <property type="term" value="C:cytosol"/>
    <property type="evidence" value="ECO:0007669"/>
    <property type="project" value="TreeGrafter"/>
</dbReference>
<organism evidence="10 11">
    <name type="scientific">Herpetosiphon geysericola</name>
    <dbReference type="NCBI Taxonomy" id="70996"/>
    <lineage>
        <taxon>Bacteria</taxon>
        <taxon>Bacillati</taxon>
        <taxon>Chloroflexota</taxon>
        <taxon>Chloroflexia</taxon>
        <taxon>Herpetosiphonales</taxon>
        <taxon>Herpetosiphonaceae</taxon>
        <taxon>Herpetosiphon</taxon>
    </lineage>
</organism>
<dbReference type="SMART" id="SM00448">
    <property type="entry name" value="REC"/>
    <property type="match status" value="1"/>
</dbReference>
<gene>
    <name evidence="10" type="ORF">SE18_05350</name>
</gene>